<evidence type="ECO:0000256" key="13">
    <source>
        <dbReference type="PIRSR" id="PIRSR000108-2"/>
    </source>
</evidence>
<dbReference type="Pfam" id="PF00180">
    <property type="entry name" value="Iso_dh"/>
    <property type="match status" value="1"/>
</dbReference>
<dbReference type="GO" id="GO:0004450">
    <property type="term" value="F:isocitrate dehydrogenase (NADP+) activity"/>
    <property type="evidence" value="ECO:0007669"/>
    <property type="project" value="UniProtKB-EC"/>
</dbReference>
<evidence type="ECO:0000256" key="12">
    <source>
        <dbReference type="PIRSR" id="PIRSR000108-1"/>
    </source>
</evidence>
<dbReference type="GO" id="GO:0046872">
    <property type="term" value="F:metal ion binding"/>
    <property type="evidence" value="ECO:0007669"/>
    <property type="project" value="UniProtKB-KW"/>
</dbReference>
<feature type="site" description="Critical for catalysis" evidence="12">
    <location>
        <position position="256"/>
    </location>
</feature>
<dbReference type="SMART" id="SM01329">
    <property type="entry name" value="Iso_dh"/>
    <property type="match status" value="1"/>
</dbReference>
<reference evidence="17 18" key="1">
    <citation type="submission" date="2018-06" db="EMBL/GenBank/DDBJ databases">
        <title>Comparative genomics reveals the genomic features of Rhizophagus irregularis, R. cerebriforme, R. diaphanum and Gigaspora rosea, and their symbiotic lifestyle signature.</title>
        <authorList>
            <person name="Morin E."/>
            <person name="San Clemente H."/>
            <person name="Chen E.C.H."/>
            <person name="De La Providencia I."/>
            <person name="Hainaut M."/>
            <person name="Kuo A."/>
            <person name="Kohler A."/>
            <person name="Murat C."/>
            <person name="Tang N."/>
            <person name="Roy S."/>
            <person name="Loubradou J."/>
            <person name="Henrissat B."/>
            <person name="Grigoriev I.V."/>
            <person name="Corradi N."/>
            <person name="Roux C."/>
            <person name="Martin F.M."/>
        </authorList>
    </citation>
    <scope>NUCLEOTIDE SEQUENCE [LARGE SCALE GENOMIC DNA]</scope>
    <source>
        <strain evidence="17 18">DAOM 227022</strain>
    </source>
</reference>
<dbReference type="GO" id="GO:0006739">
    <property type="term" value="P:NADP+ metabolic process"/>
    <property type="evidence" value="ECO:0007669"/>
    <property type="project" value="TreeGrafter"/>
</dbReference>
<dbReference type="GO" id="GO:0005739">
    <property type="term" value="C:mitochondrion"/>
    <property type="evidence" value="ECO:0007669"/>
    <property type="project" value="TreeGrafter"/>
</dbReference>
<keyword evidence="8 11" id="KW-0560">Oxidoreductase</keyword>
<evidence type="ECO:0000256" key="7">
    <source>
        <dbReference type="ARBA" id="ARBA00022857"/>
    </source>
</evidence>
<feature type="site" description="Critical for catalysis" evidence="12">
    <location>
        <position position="184"/>
    </location>
</feature>
<dbReference type="AlphaFoldDB" id="A0A397SSX3"/>
<dbReference type="PIRSF" id="PIRSF000108">
    <property type="entry name" value="IDH_NADP"/>
    <property type="match status" value="1"/>
</dbReference>
<dbReference type="OrthoDB" id="248923at2759"/>
<evidence type="ECO:0000313" key="17">
    <source>
        <dbReference type="EMBL" id="RIA89098.1"/>
    </source>
</evidence>
<protein>
    <recommendedName>
        <fullName evidence="11">Isocitrate dehydrogenase [NADP]</fullName>
        <ecNumber evidence="11">1.1.1.42</ecNumber>
    </recommendedName>
</protein>
<evidence type="ECO:0000256" key="4">
    <source>
        <dbReference type="ARBA" id="ARBA00022532"/>
    </source>
</evidence>
<dbReference type="InterPro" id="IPR004790">
    <property type="entry name" value="Isocitrate_DH_NADP"/>
</dbReference>
<feature type="binding site" evidence="13">
    <location>
        <begin position="139"/>
        <end position="145"/>
    </location>
    <ligand>
        <name>D-threo-isocitrate</name>
        <dbReference type="ChEBI" id="CHEBI:15562"/>
    </ligand>
</feature>
<feature type="binding site" evidence="13">
    <location>
        <position position="177"/>
    </location>
    <ligand>
        <name>D-threo-isocitrate</name>
        <dbReference type="ChEBI" id="CHEBI:15562"/>
    </ligand>
</feature>
<comment type="cofactor">
    <cofactor evidence="11 14">
        <name>Mg(2+)</name>
        <dbReference type="ChEBI" id="CHEBI:18420"/>
    </cofactor>
    <cofactor evidence="11 14">
        <name>Mn(2+)</name>
        <dbReference type="ChEBI" id="CHEBI:29035"/>
    </cofactor>
    <text evidence="11 14">Binds 1 Mg(2+) or Mn(2+) ion per subunit.</text>
</comment>
<sequence>MPGILSRLNTFRQAIAGCKFHQHEQGIFYNKIGLAISSNRRFYSQDKRIVVENPVVDLDGDEMTRIIWEKIKTNLIFPYLKIDIKYYDLGIENRDATNDQVTIDAAEAIKKYNVGIKCATITPDEARVKEFNLKKMWKSPNGTIRNILNGVVFREPILLNTVPRIIPNWNKPIVIGRHAFGDQYKATEMLIDRPGKVFLTFVPDDKSPPQEEVVFTFESPGVTMSMYNTDESIKGFAHSSFKMALSKEMPLYLSTKNTILKKYDGRFKDIFQEIFDKNYKDEFDAKKIWYEHRLIDDMVAQAIKSNGGFVWACKNYDGDSDILAQGFGSLGLMTSVLFTPDGKTIEAEAAHGTVTRHYRQYQQGKETSTNPIASIFAWTRGLEHRAKLDGNEKLLKFAHNLEQVCIDTVDKNGKMTKDLALTIYGKDLKREHYVTTDEFLEYITDNLKKIYKN</sequence>
<comment type="similarity">
    <text evidence="2 11">Belongs to the isocitrate and isopropylmalate dehydrogenases family.</text>
</comment>
<feature type="binding site" evidence="13">
    <location>
        <position position="154"/>
    </location>
    <ligand>
        <name>D-threo-isocitrate</name>
        <dbReference type="ChEBI" id="CHEBI:15562"/>
    </ligand>
</feature>
<dbReference type="GO" id="GO:0006099">
    <property type="term" value="P:tricarboxylic acid cycle"/>
    <property type="evidence" value="ECO:0007669"/>
    <property type="project" value="UniProtKB-KW"/>
</dbReference>
<dbReference type="PANTHER" id="PTHR11822:SF21">
    <property type="entry name" value="ISOCITRATE DEHYDROGENASE [NADP], MITOCHONDRIAL"/>
    <property type="match status" value="1"/>
</dbReference>
<dbReference type="GO" id="GO:0006097">
    <property type="term" value="P:glyoxylate cycle"/>
    <property type="evidence" value="ECO:0007669"/>
    <property type="project" value="UniProtKB-KW"/>
</dbReference>
<name>A0A397SSX3_9GLOM</name>
<dbReference type="Proteomes" id="UP000265703">
    <property type="component" value="Unassembled WGS sequence"/>
</dbReference>
<dbReference type="EC" id="1.1.1.42" evidence="11"/>
<gene>
    <name evidence="17" type="ORF">C1645_797236</name>
</gene>
<evidence type="ECO:0000313" key="18">
    <source>
        <dbReference type="Proteomes" id="UP000265703"/>
    </source>
</evidence>
<evidence type="ECO:0000256" key="1">
    <source>
        <dbReference type="ARBA" id="ARBA00001936"/>
    </source>
</evidence>
<dbReference type="NCBIfam" id="NF006156">
    <property type="entry name" value="PRK08299.1"/>
    <property type="match status" value="1"/>
</dbReference>
<feature type="binding site" evidence="14">
    <location>
        <position position="319"/>
    </location>
    <ligand>
        <name>Mn(2+)</name>
        <dbReference type="ChEBI" id="CHEBI:29035"/>
    </ligand>
</feature>
<evidence type="ECO:0000256" key="6">
    <source>
        <dbReference type="ARBA" id="ARBA00022842"/>
    </source>
</evidence>
<keyword evidence="6 11" id="KW-0460">Magnesium</keyword>
<evidence type="ECO:0000256" key="8">
    <source>
        <dbReference type="ARBA" id="ARBA00023002"/>
    </source>
</evidence>
<comment type="cofactor">
    <cofactor evidence="1">
        <name>Mn(2+)</name>
        <dbReference type="ChEBI" id="CHEBI:29035"/>
    </cofactor>
</comment>
<evidence type="ECO:0000256" key="9">
    <source>
        <dbReference type="ARBA" id="ARBA00023211"/>
    </source>
</evidence>
<feature type="binding site" evidence="15">
    <location>
        <position position="127"/>
    </location>
    <ligand>
        <name>NADP(+)</name>
        <dbReference type="ChEBI" id="CHEBI:58349"/>
    </ligand>
</feature>
<dbReference type="GO" id="GO:0006102">
    <property type="term" value="P:isocitrate metabolic process"/>
    <property type="evidence" value="ECO:0007669"/>
    <property type="project" value="InterPro"/>
</dbReference>
<dbReference type="SUPFAM" id="SSF53659">
    <property type="entry name" value="Isocitrate/Isopropylmalate dehydrogenase-like"/>
    <property type="match status" value="1"/>
</dbReference>
<dbReference type="PANTHER" id="PTHR11822">
    <property type="entry name" value="NADP-SPECIFIC ISOCITRATE DEHYDROGENASE"/>
    <property type="match status" value="1"/>
</dbReference>
<feature type="binding site" evidence="14">
    <location>
        <position position="296"/>
    </location>
    <ligand>
        <name>Mn(2+)</name>
        <dbReference type="ChEBI" id="CHEBI:29035"/>
    </ligand>
</feature>
<keyword evidence="18" id="KW-1185">Reference proteome</keyword>
<dbReference type="FunFam" id="3.40.718.10:FF:000002">
    <property type="entry name" value="Isocitrate dehydrogenase [NADP]"/>
    <property type="match status" value="1"/>
</dbReference>
<feature type="binding site" evidence="15">
    <location>
        <position position="370"/>
    </location>
    <ligand>
        <name>NADP(+)</name>
        <dbReference type="ChEBI" id="CHEBI:58349"/>
    </ligand>
</feature>
<dbReference type="InterPro" id="IPR024084">
    <property type="entry name" value="IsoPropMal-DH-like_dom"/>
</dbReference>
<feature type="binding site" evidence="13">
    <location>
        <position position="122"/>
    </location>
    <ligand>
        <name>D-threo-isocitrate</name>
        <dbReference type="ChEBI" id="CHEBI:15562"/>
    </ligand>
</feature>
<evidence type="ECO:0000256" key="10">
    <source>
        <dbReference type="ARBA" id="ARBA00023554"/>
    </source>
</evidence>
<dbReference type="NCBIfam" id="TIGR00127">
    <property type="entry name" value="nadp_idh_euk"/>
    <property type="match status" value="1"/>
</dbReference>
<evidence type="ECO:0000256" key="2">
    <source>
        <dbReference type="ARBA" id="ARBA00007769"/>
    </source>
</evidence>
<accession>A0A397SSX3</accession>
<keyword evidence="5 11" id="KW-0479">Metal-binding</keyword>
<keyword evidence="7 11" id="KW-0521">NADP</keyword>
<comment type="catalytic activity">
    <reaction evidence="10 11">
        <text>D-threo-isocitrate + NADP(+) = 2-oxoglutarate + CO2 + NADPH</text>
        <dbReference type="Rhea" id="RHEA:19629"/>
        <dbReference type="ChEBI" id="CHEBI:15562"/>
        <dbReference type="ChEBI" id="CHEBI:16526"/>
        <dbReference type="ChEBI" id="CHEBI:16810"/>
        <dbReference type="ChEBI" id="CHEBI:57783"/>
        <dbReference type="ChEBI" id="CHEBI:58349"/>
        <dbReference type="EC" id="1.1.1.42"/>
    </reaction>
</comment>
<evidence type="ECO:0000256" key="14">
    <source>
        <dbReference type="PIRSR" id="PIRSR000108-3"/>
    </source>
</evidence>
<feature type="binding site" evidence="15">
    <location>
        <position position="304"/>
    </location>
    <ligand>
        <name>NADP(+)</name>
        <dbReference type="ChEBI" id="CHEBI:58349"/>
    </ligand>
</feature>
<evidence type="ECO:0000259" key="16">
    <source>
        <dbReference type="SMART" id="SM01329"/>
    </source>
</evidence>
<dbReference type="EMBL" id="QKYT01000233">
    <property type="protein sequence ID" value="RIA89098.1"/>
    <property type="molecule type" value="Genomic_DNA"/>
</dbReference>
<evidence type="ECO:0000256" key="5">
    <source>
        <dbReference type="ARBA" id="ARBA00022723"/>
    </source>
</evidence>
<feature type="binding site" evidence="15">
    <location>
        <begin position="352"/>
        <end position="357"/>
    </location>
    <ligand>
        <name>NADP(+)</name>
        <dbReference type="ChEBI" id="CHEBI:58349"/>
    </ligand>
</feature>
<keyword evidence="9 11" id="KW-0464">Manganese</keyword>
<proteinExistence type="inferred from homology"/>
<organism evidence="17 18">
    <name type="scientific">Glomus cerebriforme</name>
    <dbReference type="NCBI Taxonomy" id="658196"/>
    <lineage>
        <taxon>Eukaryota</taxon>
        <taxon>Fungi</taxon>
        <taxon>Fungi incertae sedis</taxon>
        <taxon>Mucoromycota</taxon>
        <taxon>Glomeromycotina</taxon>
        <taxon>Glomeromycetes</taxon>
        <taxon>Glomerales</taxon>
        <taxon>Glomeraceae</taxon>
        <taxon>Glomus</taxon>
    </lineage>
</organism>
<feature type="domain" description="Isopropylmalate dehydrogenase-like" evidence="16">
    <location>
        <begin position="54"/>
        <end position="443"/>
    </location>
</feature>
<evidence type="ECO:0000256" key="15">
    <source>
        <dbReference type="PIRSR" id="PIRSR000108-4"/>
    </source>
</evidence>
<feature type="binding site" evidence="15">
    <location>
        <begin position="120"/>
        <end position="122"/>
    </location>
    <ligand>
        <name>NADP(+)</name>
        <dbReference type="ChEBI" id="CHEBI:58349"/>
    </ligand>
</feature>
<evidence type="ECO:0000256" key="3">
    <source>
        <dbReference type="ARBA" id="ARBA00022435"/>
    </source>
</evidence>
<dbReference type="Gene3D" id="3.40.718.10">
    <property type="entry name" value="Isopropylmalate Dehydrogenase"/>
    <property type="match status" value="1"/>
</dbReference>
<comment type="caution">
    <text evidence="17">The sequence shown here is derived from an EMBL/GenBank/DDBJ whole genome shotgun (WGS) entry which is preliminary data.</text>
</comment>
<evidence type="ECO:0000256" key="11">
    <source>
        <dbReference type="PIRNR" id="PIRNR000108"/>
    </source>
</evidence>
<dbReference type="STRING" id="658196.A0A397SSX3"/>
<keyword evidence="4 11" id="KW-0816">Tricarboxylic acid cycle</keyword>
<keyword evidence="3" id="KW-0329">Glyoxylate bypass</keyword>